<dbReference type="EMBL" id="ML178863">
    <property type="protein sequence ID" value="TFK96277.1"/>
    <property type="molecule type" value="Genomic_DNA"/>
</dbReference>
<dbReference type="Proteomes" id="UP000305067">
    <property type="component" value="Unassembled WGS sequence"/>
</dbReference>
<protein>
    <recommendedName>
        <fullName evidence="3">Protein kinase domain-containing protein</fullName>
    </recommendedName>
</protein>
<dbReference type="AlphaFoldDB" id="A0A5C3Q562"/>
<organism evidence="1 2">
    <name type="scientific">Pterulicium gracile</name>
    <dbReference type="NCBI Taxonomy" id="1884261"/>
    <lineage>
        <taxon>Eukaryota</taxon>
        <taxon>Fungi</taxon>
        <taxon>Dikarya</taxon>
        <taxon>Basidiomycota</taxon>
        <taxon>Agaricomycotina</taxon>
        <taxon>Agaricomycetes</taxon>
        <taxon>Agaricomycetidae</taxon>
        <taxon>Agaricales</taxon>
        <taxon>Pleurotineae</taxon>
        <taxon>Pterulaceae</taxon>
        <taxon>Pterulicium</taxon>
    </lineage>
</organism>
<dbReference type="STRING" id="1884261.A0A5C3Q562"/>
<proteinExistence type="predicted"/>
<gene>
    <name evidence="1" type="ORF">BDV98DRAFT_516055</name>
</gene>
<name>A0A5C3Q562_9AGAR</name>
<sequence length="330" mass="37253">MGSSLLGSTDNWWRDIYYWLLERGYTLRPCYHPDWIPSWKGTKKLPSSCKDGLGPLTIAPIVDATRISDGTRIILKQGSKALHPHEREISTFLSSEELRNNPRNHSVPVLEILDPSEEHFLIVMPLLRSFWDPRFETIGEVVGYIRQLFERTGMCYLPSMFVTASLSTFRDCKADNIVIDAHPMYPNAWHPVATRENAAYTKSAVHVSRTAAPEPIKYYFIDLGIAVRFRSTDSFTAPLIRSGDKSVPKYQPGVAHHDHFPTDVHLLGNTIKECFHICKMLNLQQLPISLTGLRDLGHGLLPTCIRARISPFAHRGYHSFSPGSSSPSLS</sequence>
<dbReference type="OrthoDB" id="5987198at2759"/>
<evidence type="ECO:0000313" key="1">
    <source>
        <dbReference type="EMBL" id="TFK96277.1"/>
    </source>
</evidence>
<evidence type="ECO:0000313" key="2">
    <source>
        <dbReference type="Proteomes" id="UP000305067"/>
    </source>
</evidence>
<keyword evidence="2" id="KW-1185">Reference proteome</keyword>
<reference evidence="1 2" key="1">
    <citation type="journal article" date="2019" name="Nat. Ecol. Evol.">
        <title>Megaphylogeny resolves global patterns of mushroom evolution.</title>
        <authorList>
            <person name="Varga T."/>
            <person name="Krizsan K."/>
            <person name="Foldi C."/>
            <person name="Dima B."/>
            <person name="Sanchez-Garcia M."/>
            <person name="Sanchez-Ramirez S."/>
            <person name="Szollosi G.J."/>
            <person name="Szarkandi J.G."/>
            <person name="Papp V."/>
            <person name="Albert L."/>
            <person name="Andreopoulos W."/>
            <person name="Angelini C."/>
            <person name="Antonin V."/>
            <person name="Barry K.W."/>
            <person name="Bougher N.L."/>
            <person name="Buchanan P."/>
            <person name="Buyck B."/>
            <person name="Bense V."/>
            <person name="Catcheside P."/>
            <person name="Chovatia M."/>
            <person name="Cooper J."/>
            <person name="Damon W."/>
            <person name="Desjardin D."/>
            <person name="Finy P."/>
            <person name="Geml J."/>
            <person name="Haridas S."/>
            <person name="Hughes K."/>
            <person name="Justo A."/>
            <person name="Karasinski D."/>
            <person name="Kautmanova I."/>
            <person name="Kiss B."/>
            <person name="Kocsube S."/>
            <person name="Kotiranta H."/>
            <person name="LaButti K.M."/>
            <person name="Lechner B.E."/>
            <person name="Liimatainen K."/>
            <person name="Lipzen A."/>
            <person name="Lukacs Z."/>
            <person name="Mihaltcheva S."/>
            <person name="Morgado L.N."/>
            <person name="Niskanen T."/>
            <person name="Noordeloos M.E."/>
            <person name="Ohm R.A."/>
            <person name="Ortiz-Santana B."/>
            <person name="Ovrebo C."/>
            <person name="Racz N."/>
            <person name="Riley R."/>
            <person name="Savchenko A."/>
            <person name="Shiryaev A."/>
            <person name="Soop K."/>
            <person name="Spirin V."/>
            <person name="Szebenyi C."/>
            <person name="Tomsovsky M."/>
            <person name="Tulloss R.E."/>
            <person name="Uehling J."/>
            <person name="Grigoriev I.V."/>
            <person name="Vagvolgyi C."/>
            <person name="Papp T."/>
            <person name="Martin F.M."/>
            <person name="Miettinen O."/>
            <person name="Hibbett D.S."/>
            <person name="Nagy L.G."/>
        </authorList>
    </citation>
    <scope>NUCLEOTIDE SEQUENCE [LARGE SCALE GENOMIC DNA]</scope>
    <source>
        <strain evidence="1 2">CBS 309.79</strain>
    </source>
</reference>
<accession>A0A5C3Q562</accession>
<evidence type="ECO:0008006" key="3">
    <source>
        <dbReference type="Google" id="ProtNLM"/>
    </source>
</evidence>